<reference evidence="1" key="1">
    <citation type="submission" date="2019-12" db="EMBL/GenBank/DDBJ databases">
        <title>Novel species isolated from a subtropical stream in China.</title>
        <authorList>
            <person name="Lu H."/>
        </authorList>
    </citation>
    <scope>NUCLEOTIDE SEQUENCE [LARGE SCALE GENOMIC DNA]</scope>
    <source>
        <strain evidence="1">FT81W</strain>
    </source>
</reference>
<evidence type="ECO:0000313" key="1">
    <source>
        <dbReference type="EMBL" id="MYM92310.1"/>
    </source>
</evidence>
<accession>A0A845GFN2</accession>
<dbReference type="AlphaFoldDB" id="A0A845GFN2"/>
<name>A0A845GFN2_9BURK</name>
<protein>
    <submittedName>
        <fullName evidence="1">Uncharacterized protein</fullName>
    </submittedName>
</protein>
<gene>
    <name evidence="1" type="ORF">GTP90_00375</name>
</gene>
<organism evidence="1 2">
    <name type="scientific">Duganella vulcania</name>
    <dbReference type="NCBI Taxonomy" id="2692166"/>
    <lineage>
        <taxon>Bacteria</taxon>
        <taxon>Pseudomonadati</taxon>
        <taxon>Pseudomonadota</taxon>
        <taxon>Betaproteobacteria</taxon>
        <taxon>Burkholderiales</taxon>
        <taxon>Oxalobacteraceae</taxon>
        <taxon>Telluria group</taxon>
        <taxon>Duganella</taxon>
    </lineage>
</organism>
<proteinExistence type="predicted"/>
<sequence>MLALESHLEPAKLDVVCAEVWRAANGNIRLWQHYRIHVLVELVDPTEGVIGGDDIEEAPATLDLRTGAIELDSPKRGYPMLNWAHCGATIIFCGERYSCFIQRDNLPSGERCWGSDVVEFIEKNGYHAVLDLMTLEHSGPALSSF</sequence>
<dbReference type="RefSeq" id="WP_161081584.1">
    <property type="nucleotide sequence ID" value="NZ_WWCX01000001.1"/>
</dbReference>
<dbReference type="Proteomes" id="UP000447355">
    <property type="component" value="Unassembled WGS sequence"/>
</dbReference>
<comment type="caution">
    <text evidence="1">The sequence shown here is derived from an EMBL/GenBank/DDBJ whole genome shotgun (WGS) entry which is preliminary data.</text>
</comment>
<evidence type="ECO:0000313" key="2">
    <source>
        <dbReference type="Proteomes" id="UP000447355"/>
    </source>
</evidence>
<dbReference type="EMBL" id="WWCX01000001">
    <property type="protein sequence ID" value="MYM92310.1"/>
    <property type="molecule type" value="Genomic_DNA"/>
</dbReference>